<dbReference type="RefSeq" id="WP_036836116.1">
    <property type="nucleotide sequence ID" value="NZ_AVPG01000034.1"/>
</dbReference>
<keyword evidence="3" id="KW-1185">Reference proteome</keyword>
<evidence type="ECO:0000313" key="2">
    <source>
        <dbReference type="EMBL" id="KGX84637.1"/>
    </source>
</evidence>
<organism evidence="2 3">
    <name type="scientific">Pontibacillus litoralis JSM 072002</name>
    <dbReference type="NCBI Taxonomy" id="1385512"/>
    <lineage>
        <taxon>Bacteria</taxon>
        <taxon>Bacillati</taxon>
        <taxon>Bacillota</taxon>
        <taxon>Bacilli</taxon>
        <taxon>Bacillales</taxon>
        <taxon>Bacillaceae</taxon>
        <taxon>Pontibacillus</taxon>
    </lineage>
</organism>
<evidence type="ECO:0000256" key="1">
    <source>
        <dbReference type="SAM" id="SignalP"/>
    </source>
</evidence>
<feature type="chain" id="PRO_5002022207" description="Lipoprotein" evidence="1">
    <location>
        <begin position="26"/>
        <end position="184"/>
    </location>
</feature>
<sequence length="184" mass="21699">MKKKIKALVALCLLIMTISCSNSEANEKATLPETNPQEENKQEQVLLDYGEEFIPPHFQVEKFSLQVNDNSLYFEVDYVYDQQLFTFLQNHQPTYYYAIQYPPEVKELLSKKQSAWVEGPVISDDVTKRNYELTIEEEISDLSAKQITSFENQLEGYKLIVFNSEKYPIHIINDLYHYQYFELK</sequence>
<dbReference type="AlphaFoldDB" id="A0A0A5HLY2"/>
<dbReference type="Proteomes" id="UP000030401">
    <property type="component" value="Unassembled WGS sequence"/>
</dbReference>
<dbReference type="STRING" id="1385512.N784_12215"/>
<evidence type="ECO:0000313" key="3">
    <source>
        <dbReference type="Proteomes" id="UP000030401"/>
    </source>
</evidence>
<comment type="caution">
    <text evidence="2">The sequence shown here is derived from an EMBL/GenBank/DDBJ whole genome shotgun (WGS) entry which is preliminary data.</text>
</comment>
<dbReference type="eggNOG" id="ENOG5033AMW">
    <property type="taxonomic scope" value="Bacteria"/>
</dbReference>
<feature type="signal peptide" evidence="1">
    <location>
        <begin position="1"/>
        <end position="25"/>
    </location>
</feature>
<gene>
    <name evidence="2" type="ORF">N784_12215</name>
</gene>
<reference evidence="2 3" key="1">
    <citation type="submission" date="2013-08" db="EMBL/GenBank/DDBJ databases">
        <authorList>
            <person name="Huang J."/>
            <person name="Wang G."/>
        </authorList>
    </citation>
    <scope>NUCLEOTIDE SEQUENCE [LARGE SCALE GENOMIC DNA]</scope>
    <source>
        <strain evidence="2 3">JSM 072002</strain>
    </source>
</reference>
<accession>A0A0A5HLY2</accession>
<dbReference type="PROSITE" id="PS51257">
    <property type="entry name" value="PROKAR_LIPOPROTEIN"/>
    <property type="match status" value="1"/>
</dbReference>
<dbReference type="OrthoDB" id="2870442at2"/>
<evidence type="ECO:0008006" key="4">
    <source>
        <dbReference type="Google" id="ProtNLM"/>
    </source>
</evidence>
<protein>
    <recommendedName>
        <fullName evidence="4">Lipoprotein</fullName>
    </recommendedName>
</protein>
<dbReference type="EMBL" id="AVPG01000034">
    <property type="protein sequence ID" value="KGX84637.1"/>
    <property type="molecule type" value="Genomic_DNA"/>
</dbReference>
<proteinExistence type="predicted"/>
<keyword evidence="1" id="KW-0732">Signal</keyword>
<name>A0A0A5HLY2_9BACI</name>